<evidence type="ECO:0000256" key="1">
    <source>
        <dbReference type="ARBA" id="ARBA00022723"/>
    </source>
</evidence>
<keyword evidence="3" id="KW-0862">Zinc</keyword>
<dbReference type="SUPFAM" id="SSF51338">
    <property type="entry name" value="Composite domain of metallo-dependent hydrolases"/>
    <property type="match status" value="1"/>
</dbReference>
<keyword evidence="7" id="KW-1185">Reference proteome</keyword>
<dbReference type="Gene3D" id="2.30.40.10">
    <property type="entry name" value="Urease, subunit C, domain 1"/>
    <property type="match status" value="1"/>
</dbReference>
<dbReference type="PANTHER" id="PTHR43794:SF11">
    <property type="entry name" value="AMIDOHYDROLASE-RELATED DOMAIN-CONTAINING PROTEIN"/>
    <property type="match status" value="1"/>
</dbReference>
<protein>
    <submittedName>
        <fullName evidence="6">Amidohydrolase</fullName>
    </submittedName>
</protein>
<dbReference type="InterPro" id="IPR032466">
    <property type="entry name" value="Metal_Hydrolase"/>
</dbReference>
<evidence type="ECO:0000259" key="5">
    <source>
        <dbReference type="Pfam" id="PF22039"/>
    </source>
</evidence>
<dbReference type="RefSeq" id="WP_114620144.1">
    <property type="nucleotide sequence ID" value="NZ_DBEZAN010000006.1"/>
</dbReference>
<gene>
    <name evidence="6" type="ORF">C1880_02300</name>
</gene>
<dbReference type="GO" id="GO:0016810">
    <property type="term" value="F:hydrolase activity, acting on carbon-nitrogen (but not peptide) bonds"/>
    <property type="evidence" value="ECO:0007669"/>
    <property type="project" value="InterPro"/>
</dbReference>
<evidence type="ECO:0000313" key="7">
    <source>
        <dbReference type="Proteomes" id="UP000253792"/>
    </source>
</evidence>
<dbReference type="EMBL" id="PPTP01000002">
    <property type="protein sequence ID" value="RDB56622.1"/>
    <property type="molecule type" value="Genomic_DNA"/>
</dbReference>
<dbReference type="InterPro" id="IPR011059">
    <property type="entry name" value="Metal-dep_hydrolase_composite"/>
</dbReference>
<reference evidence="6 7" key="1">
    <citation type="journal article" date="2018" name="Elife">
        <title>Discovery and characterization of a prevalent human gut bacterial enzyme sufficient for the inactivation of a family of plant toxins.</title>
        <authorList>
            <person name="Koppel N."/>
            <person name="Bisanz J.E."/>
            <person name="Pandelia M.E."/>
            <person name="Turnbaugh P.J."/>
            <person name="Balskus E.P."/>
        </authorList>
    </citation>
    <scope>NUCLEOTIDE SEQUENCE [LARGE SCALE GENOMIC DNA]</scope>
    <source>
        <strain evidence="7">anaerobia AP69FAA</strain>
    </source>
</reference>
<dbReference type="Proteomes" id="UP000253792">
    <property type="component" value="Unassembled WGS sequence"/>
</dbReference>
<name>A0A369LC15_9ACTN</name>
<dbReference type="AlphaFoldDB" id="A0A369LC15"/>
<evidence type="ECO:0000313" key="6">
    <source>
        <dbReference type="EMBL" id="RDB56622.1"/>
    </source>
</evidence>
<dbReference type="OrthoDB" id="3189065at2"/>
<dbReference type="InterPro" id="IPR050287">
    <property type="entry name" value="MTA/SAH_deaminase"/>
</dbReference>
<proteinExistence type="predicted"/>
<feature type="domain" description="Aminodeoxyfutalosine deaminase/Imidazolonepropionase-like composite" evidence="5">
    <location>
        <begin position="19"/>
        <end position="43"/>
    </location>
</feature>
<dbReference type="InterPro" id="IPR006680">
    <property type="entry name" value="Amidohydro-rel"/>
</dbReference>
<evidence type="ECO:0000256" key="2">
    <source>
        <dbReference type="ARBA" id="ARBA00022801"/>
    </source>
</evidence>
<dbReference type="SUPFAM" id="SSF51556">
    <property type="entry name" value="Metallo-dependent hydrolases"/>
    <property type="match status" value="1"/>
</dbReference>
<comment type="caution">
    <text evidence="6">The sequence shown here is derived from an EMBL/GenBank/DDBJ whole genome shotgun (WGS) entry which is preliminary data.</text>
</comment>
<dbReference type="STRING" id="1034345.GCA_000236865_00902"/>
<keyword evidence="1" id="KW-0479">Metal-binding</keyword>
<feature type="domain" description="Amidohydrolase-related" evidence="4">
    <location>
        <begin position="54"/>
        <end position="422"/>
    </location>
</feature>
<sequence>MLLCAQYVLPITSEPIHNGAVLVRDGAIRDVGDAAMLKLRYPDEEVSDFGQAAILPGFVDLHTHLENAVMRGIVHDVPYATWIMTMRELSAKMDVADWYDSAILGGLESLSSGITTVADITTSGASCTAMQKLGMRGVVYREVGAMDRRRVDFAMHQAESDLAHWQEEVDSDRLTVGLAPSSLFTCNPEIFRKVAQLASKENLPVALRLAGDREECDFVRYGSSPFSVHSMDTTRCYVEVPPWLPTGTTPVNYVLNWGAFESDNVMMVHGVYVDDHDVAKLKEYDVSVASCPRINAQLGMGVAPLAEFLNNGLRVGLGTDSPAATDSTDMISEMHIGMLIQRAVNPRSFMKSSTMLEMATIGGARALRMDDKVGSLEVGKLADVIAVDLSGSHQTPATDPVSAVVNACNGSDVLMTMVGGNVLYEKSSWHVGVEVARSIARVIEIRSKLR</sequence>
<organism evidence="6 7">
    <name type="scientific">Senegalimassilia anaerobia</name>
    <dbReference type="NCBI Taxonomy" id="1473216"/>
    <lineage>
        <taxon>Bacteria</taxon>
        <taxon>Bacillati</taxon>
        <taxon>Actinomycetota</taxon>
        <taxon>Coriobacteriia</taxon>
        <taxon>Coriobacteriales</taxon>
        <taxon>Coriobacteriaceae</taxon>
        <taxon>Senegalimassilia</taxon>
    </lineage>
</organism>
<dbReference type="Pfam" id="PF22039">
    <property type="entry name" value="HUTI_composite_bact"/>
    <property type="match status" value="1"/>
</dbReference>
<evidence type="ECO:0000259" key="4">
    <source>
        <dbReference type="Pfam" id="PF01979"/>
    </source>
</evidence>
<keyword evidence="2 6" id="KW-0378">Hydrolase</keyword>
<dbReference type="InterPro" id="IPR054418">
    <property type="entry name" value="MQNX/HUTI_composite_N"/>
</dbReference>
<dbReference type="PANTHER" id="PTHR43794">
    <property type="entry name" value="AMINOHYDROLASE SSNA-RELATED"/>
    <property type="match status" value="1"/>
</dbReference>
<accession>A0A369LC15</accession>
<dbReference type="GO" id="GO:0046872">
    <property type="term" value="F:metal ion binding"/>
    <property type="evidence" value="ECO:0007669"/>
    <property type="project" value="UniProtKB-KW"/>
</dbReference>
<evidence type="ECO:0000256" key="3">
    <source>
        <dbReference type="ARBA" id="ARBA00022833"/>
    </source>
</evidence>
<dbReference type="Pfam" id="PF01979">
    <property type="entry name" value="Amidohydro_1"/>
    <property type="match status" value="1"/>
</dbReference>
<dbReference type="Gene3D" id="3.20.20.140">
    <property type="entry name" value="Metal-dependent hydrolases"/>
    <property type="match status" value="1"/>
</dbReference>